<dbReference type="InterPro" id="IPR036928">
    <property type="entry name" value="AS_sf"/>
</dbReference>
<evidence type="ECO:0000313" key="2">
    <source>
        <dbReference type="EMBL" id="SUZ68949.1"/>
    </source>
</evidence>
<dbReference type="PANTHER" id="PTHR11895:SF7">
    <property type="entry name" value="GLUTAMYL-TRNA(GLN) AMIDOTRANSFERASE SUBUNIT A, MITOCHONDRIAL"/>
    <property type="match status" value="1"/>
</dbReference>
<dbReference type="InterPro" id="IPR000120">
    <property type="entry name" value="Amidase"/>
</dbReference>
<dbReference type="SUPFAM" id="SSF75304">
    <property type="entry name" value="Amidase signature (AS) enzymes"/>
    <property type="match status" value="1"/>
</dbReference>
<dbReference type="EMBL" id="UINC01001048">
    <property type="protein sequence ID" value="SUZ68949.1"/>
    <property type="molecule type" value="Genomic_DNA"/>
</dbReference>
<evidence type="ECO:0000259" key="1">
    <source>
        <dbReference type="Pfam" id="PF01425"/>
    </source>
</evidence>
<dbReference type="Gene3D" id="3.90.1300.10">
    <property type="entry name" value="Amidase signature (AS) domain"/>
    <property type="match status" value="1"/>
</dbReference>
<sequence length="507" mass="53860">MTTDYPQPESAKVNRRSYLKATAALTLATALPQIKSLAESGPFAGLDATAQADLVRTKAVSPLELIDAAIERIGLLNQRLNAVVTPSFDAAREIAKRGGIDGPFRGVPYLVKDLLDQKGVRTSSGSKLFANHIANSNASNVQAAFDAGLISLGKSNTPEFGLLPSTESIFLGPARNPWNLNYSTAGSSGGAGAAVASGMVPIASASDGGGSIRVPASSCGVVGLKTSRYRTIDDAGQRERPIDLSVRFVHTRTVRDTVTALSVMQHKDGFNGLPLVPANLSPIRRKLKIGLTTKTNLGKEASPDVKASTELAAKFCEDLGHTIVPVDPMIDGELFVDAFLTIWALGAKGLTQLAAQISNGKSAKETGLLEPWTIGLADWFDARPVDQVENALRILQTDTAKSAAFFENYDMLLTPVTRTPPPRIGIMAPDVPFETLLERAVDFVGYTPLANVTGEPAISLPLGWSANGLPIGSQFHTGLGKEQDLLELALALEESQPWTDRWPTQSL</sequence>
<reference evidence="2" key="1">
    <citation type="submission" date="2018-05" db="EMBL/GenBank/DDBJ databases">
        <authorList>
            <person name="Lanie J.A."/>
            <person name="Ng W.-L."/>
            <person name="Kazmierczak K.M."/>
            <person name="Andrzejewski T.M."/>
            <person name="Davidsen T.M."/>
            <person name="Wayne K.J."/>
            <person name="Tettelin H."/>
            <person name="Glass J.I."/>
            <person name="Rusch D."/>
            <person name="Podicherti R."/>
            <person name="Tsui H.-C.T."/>
            <person name="Winkler M.E."/>
        </authorList>
    </citation>
    <scope>NUCLEOTIDE SEQUENCE</scope>
</reference>
<dbReference type="GO" id="GO:0003824">
    <property type="term" value="F:catalytic activity"/>
    <property type="evidence" value="ECO:0007669"/>
    <property type="project" value="InterPro"/>
</dbReference>
<accession>A0A381PSF3</accession>
<dbReference type="PROSITE" id="PS51318">
    <property type="entry name" value="TAT"/>
    <property type="match status" value="1"/>
</dbReference>
<dbReference type="NCBIfam" id="NF005899">
    <property type="entry name" value="PRK07869.1"/>
    <property type="match status" value="1"/>
</dbReference>
<name>A0A381PSF3_9ZZZZ</name>
<organism evidence="2">
    <name type="scientific">marine metagenome</name>
    <dbReference type="NCBI Taxonomy" id="408172"/>
    <lineage>
        <taxon>unclassified sequences</taxon>
        <taxon>metagenomes</taxon>
        <taxon>ecological metagenomes</taxon>
    </lineage>
</organism>
<dbReference type="AlphaFoldDB" id="A0A381PSF3"/>
<feature type="domain" description="Amidase" evidence="1">
    <location>
        <begin position="64"/>
        <end position="486"/>
    </location>
</feature>
<proteinExistence type="predicted"/>
<dbReference type="InterPro" id="IPR006311">
    <property type="entry name" value="TAT_signal"/>
</dbReference>
<dbReference type="PANTHER" id="PTHR11895">
    <property type="entry name" value="TRANSAMIDASE"/>
    <property type="match status" value="1"/>
</dbReference>
<dbReference type="Pfam" id="PF01425">
    <property type="entry name" value="Amidase"/>
    <property type="match status" value="1"/>
</dbReference>
<protein>
    <recommendedName>
        <fullName evidence="1">Amidase domain-containing protein</fullName>
    </recommendedName>
</protein>
<dbReference type="InterPro" id="IPR023631">
    <property type="entry name" value="Amidase_dom"/>
</dbReference>
<gene>
    <name evidence="2" type="ORF">METZ01_LOCUS21803</name>
</gene>